<accession>A0A6M0S9H5</accession>
<reference evidence="1 2" key="1">
    <citation type="journal article" date="2020" name="Microb. Ecol.">
        <title>Ecogenomics of the Marine Benthic Filamentous Cyanobacterium Adonisia.</title>
        <authorList>
            <person name="Walter J.M."/>
            <person name="Coutinho F.H."/>
            <person name="Leomil L."/>
            <person name="Hargreaves P.I."/>
            <person name="Campeao M.E."/>
            <person name="Vieira V.V."/>
            <person name="Silva B.S."/>
            <person name="Fistarol G.O."/>
            <person name="Salomon P.S."/>
            <person name="Sawabe T."/>
            <person name="Mino S."/>
            <person name="Hosokawa M."/>
            <person name="Miyashita H."/>
            <person name="Maruyama F."/>
            <person name="van Verk M.C."/>
            <person name="Dutilh B.E."/>
            <person name="Thompson C.C."/>
            <person name="Thompson F.L."/>
        </authorList>
    </citation>
    <scope>NUCLEOTIDE SEQUENCE [LARGE SCALE GENOMIC DNA]</scope>
    <source>
        <strain evidence="1 2">CCMR0082</strain>
    </source>
</reference>
<proteinExistence type="predicted"/>
<sequence>MTAQPQADWQDSFVATNLLPLGYNAWSGFLAGEPGAVVCSLNSPQLGITGENFPVHYVPRSRLAPFLNAWLAIPDTVILTHHHITSHILQAVDGYNPEKDVILLLESGDRASFLYLRNLPIAPPRGYEIVCKGWEEFHLDSTTVADIQLFQVNLTTPHRRTG</sequence>
<dbReference type="Proteomes" id="UP000473574">
    <property type="component" value="Unassembled WGS sequence"/>
</dbReference>
<name>A0A6M0S9H5_9CYAN</name>
<dbReference type="AlphaFoldDB" id="A0A6M0S9H5"/>
<dbReference type="EMBL" id="QZCE01000002">
    <property type="protein sequence ID" value="NEZ65060.1"/>
    <property type="molecule type" value="Genomic_DNA"/>
</dbReference>
<organism evidence="1 2">
    <name type="scientific">Adonisia turfae CCMR0082</name>
    <dbReference type="NCBI Taxonomy" id="2304604"/>
    <lineage>
        <taxon>Bacteria</taxon>
        <taxon>Bacillati</taxon>
        <taxon>Cyanobacteriota</taxon>
        <taxon>Adonisia</taxon>
        <taxon>Adonisia turfae</taxon>
    </lineage>
</organism>
<evidence type="ECO:0000313" key="2">
    <source>
        <dbReference type="Proteomes" id="UP000473574"/>
    </source>
</evidence>
<dbReference type="RefSeq" id="WP_163665844.1">
    <property type="nucleotide sequence ID" value="NZ_QZCE01000002.1"/>
</dbReference>
<evidence type="ECO:0000313" key="1">
    <source>
        <dbReference type="EMBL" id="NEZ65060.1"/>
    </source>
</evidence>
<comment type="caution">
    <text evidence="1">The sequence shown here is derived from an EMBL/GenBank/DDBJ whole genome shotgun (WGS) entry which is preliminary data.</text>
</comment>
<gene>
    <name evidence="1" type="ORF">D0962_20160</name>
</gene>
<protein>
    <submittedName>
        <fullName evidence="1">Uncharacterized protein</fullName>
    </submittedName>
</protein>